<dbReference type="InterPro" id="IPR019814">
    <property type="entry name" value="Translation_initiation_fac_3_N"/>
</dbReference>
<dbReference type="GO" id="GO:0003743">
    <property type="term" value="F:translation initiation factor activity"/>
    <property type="evidence" value="ECO:0007669"/>
    <property type="project" value="UniProtKB-UniRule"/>
</dbReference>
<dbReference type="InterPro" id="IPR019815">
    <property type="entry name" value="Translation_initiation_fac_3_C"/>
</dbReference>
<feature type="domain" description="Translation initiation factor 3 N-terminal" evidence="9">
    <location>
        <begin position="49"/>
        <end position="117"/>
    </location>
</feature>
<comment type="caution">
    <text evidence="10">The sequence shown here is derived from an EMBL/GenBank/DDBJ whole genome shotgun (WGS) entry which is preliminary data.</text>
</comment>
<evidence type="ECO:0000256" key="3">
    <source>
        <dbReference type="ARBA" id="ARBA00022917"/>
    </source>
</evidence>
<dbReference type="InterPro" id="IPR036787">
    <property type="entry name" value="T_IF-3_N_sf"/>
</dbReference>
<dbReference type="GO" id="GO:0043022">
    <property type="term" value="F:ribosome binding"/>
    <property type="evidence" value="ECO:0007669"/>
    <property type="project" value="TreeGrafter"/>
</dbReference>
<sequence>MQGVVRFYGLSTRQPEFYPFPRPEGSPAIALRNTSRDRERDQNRDQTRINDRIRVSPIRVIAADGEQLGVLPTEEAMSIAREAGLDLVIVAPGAKPPVCRIMDYGKYKYQQSKKQHKNQSHHTKTKEIRLRPKTGDHDIEFKVKQAIGFLKHKDKVQVCIQFKGREMAHVEEGHRVMAQVIELLAEVGKLESPPKQMGRRIMATVSPKAG</sequence>
<evidence type="ECO:0000313" key="10">
    <source>
        <dbReference type="EMBL" id="PQO44570.1"/>
    </source>
</evidence>
<proteinExistence type="inferred from homology"/>
<evidence type="ECO:0000256" key="1">
    <source>
        <dbReference type="ARBA" id="ARBA00005439"/>
    </source>
</evidence>
<dbReference type="InterPro" id="IPR019813">
    <property type="entry name" value="Translation_initiation_fac3_CS"/>
</dbReference>
<accession>A0A2S8GJL9</accession>
<dbReference type="InterPro" id="IPR001288">
    <property type="entry name" value="Translation_initiation_fac_3"/>
</dbReference>
<evidence type="ECO:0000259" key="8">
    <source>
        <dbReference type="Pfam" id="PF00707"/>
    </source>
</evidence>
<evidence type="ECO:0000256" key="2">
    <source>
        <dbReference type="ARBA" id="ARBA00022540"/>
    </source>
</evidence>
<evidence type="ECO:0000256" key="6">
    <source>
        <dbReference type="RuleBase" id="RU000646"/>
    </source>
</evidence>
<dbReference type="FunFam" id="3.10.20.80:FF:000001">
    <property type="entry name" value="Translation initiation factor IF-3"/>
    <property type="match status" value="1"/>
</dbReference>
<feature type="domain" description="Translation initiation factor 3 C-terminal" evidence="8">
    <location>
        <begin position="124"/>
        <end position="208"/>
    </location>
</feature>
<dbReference type="GO" id="GO:0016020">
    <property type="term" value="C:membrane"/>
    <property type="evidence" value="ECO:0007669"/>
    <property type="project" value="TreeGrafter"/>
</dbReference>
<keyword evidence="4" id="KW-0963">Cytoplasm</keyword>
<dbReference type="RefSeq" id="WP_105337098.1">
    <property type="nucleotide sequence ID" value="NZ_PUHZ01000019.1"/>
</dbReference>
<feature type="compositionally biased region" description="Basic and acidic residues" evidence="7">
    <location>
        <begin position="34"/>
        <end position="46"/>
    </location>
</feature>
<comment type="subunit">
    <text evidence="4 6">Monomer.</text>
</comment>
<dbReference type="GO" id="GO:0032790">
    <property type="term" value="P:ribosome disassembly"/>
    <property type="evidence" value="ECO:0007669"/>
    <property type="project" value="TreeGrafter"/>
</dbReference>
<evidence type="ECO:0000259" key="9">
    <source>
        <dbReference type="Pfam" id="PF05198"/>
    </source>
</evidence>
<dbReference type="EMBL" id="PUHZ01000019">
    <property type="protein sequence ID" value="PQO44570.1"/>
    <property type="molecule type" value="Genomic_DNA"/>
</dbReference>
<dbReference type="Gene3D" id="3.10.20.80">
    <property type="entry name" value="Translation initiation factor 3 (IF-3), N-terminal domain"/>
    <property type="match status" value="1"/>
</dbReference>
<comment type="similarity">
    <text evidence="1 4 6">Belongs to the IF-3 family.</text>
</comment>
<name>A0A2S8GJL9_9BACT</name>
<protein>
    <recommendedName>
        <fullName evidence="4 5">Translation initiation factor IF-3</fullName>
    </recommendedName>
</protein>
<gene>
    <name evidence="4" type="primary">infC</name>
    <name evidence="10" type="ORF">C5Y93_19405</name>
</gene>
<dbReference type="Proteomes" id="UP000237819">
    <property type="component" value="Unassembled WGS sequence"/>
</dbReference>
<evidence type="ECO:0000256" key="5">
    <source>
        <dbReference type="NCBIfam" id="TIGR00168"/>
    </source>
</evidence>
<dbReference type="GO" id="GO:0005829">
    <property type="term" value="C:cytosol"/>
    <property type="evidence" value="ECO:0007669"/>
    <property type="project" value="TreeGrafter"/>
</dbReference>
<organism evidence="10 11">
    <name type="scientific">Blastopirellula marina</name>
    <dbReference type="NCBI Taxonomy" id="124"/>
    <lineage>
        <taxon>Bacteria</taxon>
        <taxon>Pseudomonadati</taxon>
        <taxon>Planctomycetota</taxon>
        <taxon>Planctomycetia</taxon>
        <taxon>Pirellulales</taxon>
        <taxon>Pirellulaceae</taxon>
        <taxon>Blastopirellula</taxon>
    </lineage>
</organism>
<comment type="subcellular location">
    <subcellularLocation>
        <location evidence="4 6">Cytoplasm</location>
    </subcellularLocation>
</comment>
<dbReference type="SUPFAM" id="SSF55200">
    <property type="entry name" value="Translation initiation factor IF3, C-terminal domain"/>
    <property type="match status" value="1"/>
</dbReference>
<dbReference type="Pfam" id="PF00707">
    <property type="entry name" value="IF3_C"/>
    <property type="match status" value="1"/>
</dbReference>
<reference evidence="10 11" key="1">
    <citation type="submission" date="2018-02" db="EMBL/GenBank/DDBJ databases">
        <title>Comparative genomes isolates from brazilian mangrove.</title>
        <authorList>
            <person name="Araujo J.E."/>
            <person name="Taketani R.G."/>
            <person name="Silva M.C.P."/>
            <person name="Loureco M.V."/>
            <person name="Andreote F.D."/>
        </authorList>
    </citation>
    <scope>NUCLEOTIDE SEQUENCE [LARGE SCALE GENOMIC DNA]</scope>
    <source>
        <strain evidence="10 11">Nap-Phe MGV</strain>
    </source>
</reference>
<dbReference type="Pfam" id="PF05198">
    <property type="entry name" value="IF3_N"/>
    <property type="match status" value="1"/>
</dbReference>
<dbReference type="PROSITE" id="PS00938">
    <property type="entry name" value="IF3"/>
    <property type="match status" value="1"/>
</dbReference>
<dbReference type="PANTHER" id="PTHR10938:SF0">
    <property type="entry name" value="TRANSLATION INITIATION FACTOR IF-3, MITOCHONDRIAL"/>
    <property type="match status" value="1"/>
</dbReference>
<evidence type="ECO:0000256" key="7">
    <source>
        <dbReference type="SAM" id="MobiDB-lite"/>
    </source>
</evidence>
<dbReference type="Gene3D" id="3.30.110.10">
    <property type="entry name" value="Translation initiation factor 3 (IF-3), C-terminal domain"/>
    <property type="match status" value="1"/>
</dbReference>
<evidence type="ECO:0000313" key="11">
    <source>
        <dbReference type="Proteomes" id="UP000237819"/>
    </source>
</evidence>
<dbReference type="PANTHER" id="PTHR10938">
    <property type="entry name" value="TRANSLATION INITIATION FACTOR IF-3"/>
    <property type="match status" value="1"/>
</dbReference>
<dbReference type="HAMAP" id="MF_00080">
    <property type="entry name" value="IF_3"/>
    <property type="match status" value="1"/>
</dbReference>
<evidence type="ECO:0000256" key="4">
    <source>
        <dbReference type="HAMAP-Rule" id="MF_00080"/>
    </source>
</evidence>
<dbReference type="NCBIfam" id="TIGR00168">
    <property type="entry name" value="infC"/>
    <property type="match status" value="1"/>
</dbReference>
<comment type="function">
    <text evidence="4 6">IF-3 binds to the 30S ribosomal subunit and shifts the equilibrium between 70S ribosomes and their 50S and 30S subunits in favor of the free subunits, thus enhancing the availability of 30S subunits on which protein synthesis initiation begins.</text>
</comment>
<keyword evidence="2 4" id="KW-0396">Initiation factor</keyword>
<feature type="region of interest" description="Disordered" evidence="7">
    <location>
        <begin position="18"/>
        <end position="46"/>
    </location>
</feature>
<dbReference type="AlphaFoldDB" id="A0A2S8GJL9"/>
<dbReference type="SUPFAM" id="SSF54364">
    <property type="entry name" value="Translation initiation factor IF3, N-terminal domain"/>
    <property type="match status" value="1"/>
</dbReference>
<dbReference type="OrthoDB" id="9806014at2"/>
<dbReference type="InterPro" id="IPR036788">
    <property type="entry name" value="T_IF-3_C_sf"/>
</dbReference>
<keyword evidence="3 4" id="KW-0648">Protein biosynthesis</keyword>